<evidence type="ECO:0000313" key="2">
    <source>
        <dbReference type="Proteomes" id="UP001732700"/>
    </source>
</evidence>
<dbReference type="EnsemblPlants" id="AVESA.00010b.r2.6AG1047130.1">
    <property type="protein sequence ID" value="AVESA.00010b.r2.6AG1047130.1.CDS"/>
    <property type="gene ID" value="AVESA.00010b.r2.6AG1047130"/>
</dbReference>
<proteinExistence type="predicted"/>
<accession>A0ACD5YQ19</accession>
<reference evidence="1" key="1">
    <citation type="submission" date="2021-05" db="EMBL/GenBank/DDBJ databases">
        <authorList>
            <person name="Scholz U."/>
            <person name="Mascher M."/>
            <person name="Fiebig A."/>
        </authorList>
    </citation>
    <scope>NUCLEOTIDE SEQUENCE [LARGE SCALE GENOMIC DNA]</scope>
</reference>
<name>A0ACD5YQ19_AVESA</name>
<evidence type="ECO:0000313" key="1">
    <source>
        <dbReference type="EnsemblPlants" id="AVESA.00010b.r2.6AG1047130.1.CDS"/>
    </source>
</evidence>
<protein>
    <submittedName>
        <fullName evidence="1">Uncharacterized protein</fullName>
    </submittedName>
</protein>
<organism evidence="1 2">
    <name type="scientific">Avena sativa</name>
    <name type="common">Oat</name>
    <dbReference type="NCBI Taxonomy" id="4498"/>
    <lineage>
        <taxon>Eukaryota</taxon>
        <taxon>Viridiplantae</taxon>
        <taxon>Streptophyta</taxon>
        <taxon>Embryophyta</taxon>
        <taxon>Tracheophyta</taxon>
        <taxon>Spermatophyta</taxon>
        <taxon>Magnoliopsida</taxon>
        <taxon>Liliopsida</taxon>
        <taxon>Poales</taxon>
        <taxon>Poaceae</taxon>
        <taxon>BOP clade</taxon>
        <taxon>Pooideae</taxon>
        <taxon>Poodae</taxon>
        <taxon>Poeae</taxon>
        <taxon>Poeae Chloroplast Group 1 (Aveneae type)</taxon>
        <taxon>Aveninae</taxon>
        <taxon>Avena</taxon>
    </lineage>
</organism>
<dbReference type="Proteomes" id="UP001732700">
    <property type="component" value="Chromosome 6A"/>
</dbReference>
<sequence length="327" mass="36719">MGMATRAGNTSFAVIAIVTTLLVFVFLHHKRAMSKQRGLVPRLPPGPGTLPVIGNLHQVIWHKPEVSRWIHRLLEEMGTGIMCLRLGPVHVMATACPEIAREVLQKKDAAFASRPATFSSSLASFGYKGAILSPHGHQWRKMRRVLTSEILAPSMEHHLHHLREAVCDHLVGWVYHTSCRGNRLVDVRHVAQHFCGDMVRSLAFGKRYFGEPPASTTGGPREDEVAHVGALFTLIHTIYGFWVSDYFPKLVGLDLDGHEKVVKGAMRTLNRLHDPIIEERMREWSTLREGGGRNREARDSLDVLVSLEDAQGEPLLSLDEIKARHWK</sequence>
<reference evidence="1" key="2">
    <citation type="submission" date="2025-09" db="UniProtKB">
        <authorList>
            <consortium name="EnsemblPlants"/>
        </authorList>
    </citation>
    <scope>IDENTIFICATION</scope>
</reference>
<keyword evidence="2" id="KW-1185">Reference proteome</keyword>